<dbReference type="KEGG" id="lgi:LOTGIDRAFT_124699"/>
<evidence type="ECO:0000256" key="1">
    <source>
        <dbReference type="ARBA" id="ARBA00023054"/>
    </source>
</evidence>
<dbReference type="SMART" id="SM00233">
    <property type="entry name" value="PH"/>
    <property type="match status" value="1"/>
</dbReference>
<dbReference type="GO" id="GO:0000281">
    <property type="term" value="P:mitotic cytokinesis"/>
    <property type="evidence" value="ECO:0007669"/>
    <property type="project" value="TreeGrafter"/>
</dbReference>
<dbReference type="AlphaFoldDB" id="V3ZF07"/>
<dbReference type="CDD" id="cd01263">
    <property type="entry name" value="PH_anillin"/>
    <property type="match status" value="1"/>
</dbReference>
<dbReference type="OrthoDB" id="5915976at2759"/>
<keyword evidence="5" id="KW-1185">Reference proteome</keyword>
<dbReference type="OMA" id="KCTNDVV"/>
<gene>
    <name evidence="4" type="ORF">LOTGIDRAFT_124699</name>
</gene>
<dbReference type="PROSITE" id="PS50003">
    <property type="entry name" value="PH_DOMAIN"/>
    <property type="match status" value="1"/>
</dbReference>
<evidence type="ECO:0000313" key="5">
    <source>
        <dbReference type="Proteomes" id="UP000030746"/>
    </source>
</evidence>
<dbReference type="Gene3D" id="2.30.29.30">
    <property type="entry name" value="Pleckstrin-homology domain (PH domain)/Phosphotyrosine-binding domain (PTB)"/>
    <property type="match status" value="1"/>
</dbReference>
<dbReference type="InterPro" id="IPR012966">
    <property type="entry name" value="AHD"/>
</dbReference>
<feature type="coiled-coil region" evidence="2">
    <location>
        <begin position="11"/>
        <end position="38"/>
    </location>
</feature>
<dbReference type="Pfam" id="PF00169">
    <property type="entry name" value="PH"/>
    <property type="match status" value="1"/>
</dbReference>
<dbReference type="HOGENOM" id="CLU_030854_1_0_1"/>
<dbReference type="InterPro" id="IPR011993">
    <property type="entry name" value="PH-like_dom_sf"/>
</dbReference>
<dbReference type="SUPFAM" id="SSF50729">
    <property type="entry name" value="PH domain-like"/>
    <property type="match status" value="1"/>
</dbReference>
<dbReference type="RefSeq" id="XP_009059530.1">
    <property type="nucleotide sequence ID" value="XM_009061282.1"/>
</dbReference>
<dbReference type="InterPro" id="IPR001849">
    <property type="entry name" value="PH_domain"/>
</dbReference>
<dbReference type="PANTHER" id="PTHR21538:SF23">
    <property type="entry name" value="ANILLIN"/>
    <property type="match status" value="1"/>
</dbReference>
<dbReference type="FunFam" id="2.30.29.30:FF:000111">
    <property type="entry name" value="anillin isoform X1"/>
    <property type="match status" value="1"/>
</dbReference>
<dbReference type="GeneID" id="20232394"/>
<dbReference type="CTD" id="20232394"/>
<dbReference type="STRING" id="225164.V3ZF07"/>
<dbReference type="InterPro" id="IPR037840">
    <property type="entry name" value="PH_Anillin"/>
</dbReference>
<accession>V3ZF07</accession>
<proteinExistence type="predicted"/>
<dbReference type="PANTHER" id="PTHR21538">
    <property type="entry name" value="ANILLIN/RHOTEKIN RTKN"/>
    <property type="match status" value="1"/>
</dbReference>
<protein>
    <recommendedName>
        <fullName evidence="3">PH domain-containing protein</fullName>
    </recommendedName>
</protein>
<dbReference type="GO" id="GO:0005826">
    <property type="term" value="C:actomyosin contractile ring"/>
    <property type="evidence" value="ECO:0007669"/>
    <property type="project" value="TreeGrafter"/>
</dbReference>
<dbReference type="GO" id="GO:0031106">
    <property type="term" value="P:septin ring organization"/>
    <property type="evidence" value="ECO:0007669"/>
    <property type="project" value="TreeGrafter"/>
</dbReference>
<dbReference type="GO" id="GO:0000915">
    <property type="term" value="P:actomyosin contractile ring assembly"/>
    <property type="evidence" value="ECO:0007669"/>
    <property type="project" value="TreeGrafter"/>
</dbReference>
<organism evidence="4 5">
    <name type="scientific">Lottia gigantea</name>
    <name type="common">Giant owl limpet</name>
    <dbReference type="NCBI Taxonomy" id="225164"/>
    <lineage>
        <taxon>Eukaryota</taxon>
        <taxon>Metazoa</taxon>
        <taxon>Spiralia</taxon>
        <taxon>Lophotrochozoa</taxon>
        <taxon>Mollusca</taxon>
        <taxon>Gastropoda</taxon>
        <taxon>Patellogastropoda</taxon>
        <taxon>Lottioidea</taxon>
        <taxon>Lottiidae</taxon>
        <taxon>Lottia</taxon>
    </lineage>
</organism>
<evidence type="ECO:0000256" key="2">
    <source>
        <dbReference type="SAM" id="Coils"/>
    </source>
</evidence>
<dbReference type="EMBL" id="KB202544">
    <property type="protein sequence ID" value="ESO89738.1"/>
    <property type="molecule type" value="Genomic_DNA"/>
</dbReference>
<keyword evidence="1 2" id="KW-0175">Coiled coil</keyword>
<evidence type="ECO:0000259" key="3">
    <source>
        <dbReference type="PROSITE" id="PS50003"/>
    </source>
</evidence>
<dbReference type="Pfam" id="PF08174">
    <property type="entry name" value="Anillin"/>
    <property type="match status" value="1"/>
</dbReference>
<name>V3ZF07_LOTGI</name>
<dbReference type="Proteomes" id="UP000030746">
    <property type="component" value="Unassembled WGS sequence"/>
</dbReference>
<reference evidence="4 5" key="1">
    <citation type="journal article" date="2013" name="Nature">
        <title>Insights into bilaterian evolution from three spiralian genomes.</title>
        <authorList>
            <person name="Simakov O."/>
            <person name="Marletaz F."/>
            <person name="Cho S.J."/>
            <person name="Edsinger-Gonzales E."/>
            <person name="Havlak P."/>
            <person name="Hellsten U."/>
            <person name="Kuo D.H."/>
            <person name="Larsson T."/>
            <person name="Lv J."/>
            <person name="Arendt D."/>
            <person name="Savage R."/>
            <person name="Osoegawa K."/>
            <person name="de Jong P."/>
            <person name="Grimwood J."/>
            <person name="Chapman J.A."/>
            <person name="Shapiro H."/>
            <person name="Aerts A."/>
            <person name="Otillar R.P."/>
            <person name="Terry A.Y."/>
            <person name="Boore J.L."/>
            <person name="Grigoriev I.V."/>
            <person name="Lindberg D.R."/>
            <person name="Seaver E.C."/>
            <person name="Weisblat D.A."/>
            <person name="Putnam N.H."/>
            <person name="Rokhsar D.S."/>
        </authorList>
    </citation>
    <scope>NUCLEOTIDE SEQUENCE [LARGE SCALE GENOMIC DNA]</scope>
</reference>
<dbReference type="InterPro" id="IPR051364">
    <property type="entry name" value="Cytokinesis/Rho-signaling"/>
</dbReference>
<sequence>MPQQPPAPVSRKSLKERIDELQELVQQEQNIIMQTSNALNQCCSGNSAFVGSSEQVECNRLLLISCQKRQAYLTEIQRLRDTGKLEVNNGGPKGSLTISDIRLPLKKEFVTKIGSTQDTITYYFVLLIHNGPQLIFTQMLSTHDPMMRGSLDFPNLIKINGIDGNFNLDIEIFGMVMSKEQIGKDKKRKTPKKSKGGLPCKFPTFSCALKSVMLQSPGGPMAVRTTSFSLITSLNINMKSLDRTSFELNRLPYLSPLHGTIFMRLKCLMEASVEERGFLTMFEDVSGLGAWHRRWIALSNNKLSYWKYPDDESRKDPIGFIDLKRCITEKIGLIPRDICARPNTFELVTVRQPVRGEQDTLVTKTYNTMTTHKVMLSADTKEERIVWCNKINRALVNIRTWNSDALRPIKTNR</sequence>
<feature type="domain" description="PH" evidence="3">
    <location>
        <begin position="272"/>
        <end position="396"/>
    </location>
</feature>
<evidence type="ECO:0000313" key="4">
    <source>
        <dbReference type="EMBL" id="ESO89738.1"/>
    </source>
</evidence>